<feature type="transmembrane region" description="Helical" evidence="7">
    <location>
        <begin position="12"/>
        <end position="39"/>
    </location>
</feature>
<evidence type="ECO:0000313" key="9">
    <source>
        <dbReference type="EMBL" id="EIM75962.1"/>
    </source>
</evidence>
<dbReference type="InterPro" id="IPR035952">
    <property type="entry name" value="Rhomboid-like_sf"/>
</dbReference>
<protein>
    <submittedName>
        <fullName evidence="9">Rhomboid family protein</fullName>
    </submittedName>
</protein>
<evidence type="ECO:0000259" key="8">
    <source>
        <dbReference type="Pfam" id="PF01694"/>
    </source>
</evidence>
<comment type="caution">
    <text evidence="9">The sequence shown here is derived from an EMBL/GenBank/DDBJ whole genome shotgun (WGS) entry which is preliminary data.</text>
</comment>
<dbReference type="PANTHER" id="PTHR43731">
    <property type="entry name" value="RHOMBOID PROTEASE"/>
    <property type="match status" value="1"/>
</dbReference>
<dbReference type="OrthoDB" id="9807874at2"/>
<dbReference type="SUPFAM" id="SSF144091">
    <property type="entry name" value="Rhomboid-like"/>
    <property type="match status" value="1"/>
</dbReference>
<dbReference type="GO" id="GO:0016020">
    <property type="term" value="C:membrane"/>
    <property type="evidence" value="ECO:0007669"/>
    <property type="project" value="UniProtKB-SubCell"/>
</dbReference>
<evidence type="ECO:0000313" key="10">
    <source>
        <dbReference type="Proteomes" id="UP000005551"/>
    </source>
</evidence>
<proteinExistence type="inferred from homology"/>
<dbReference type="Proteomes" id="UP000005551">
    <property type="component" value="Unassembled WGS sequence"/>
</dbReference>
<keyword evidence="5 7" id="KW-1133">Transmembrane helix</keyword>
<evidence type="ECO:0000256" key="4">
    <source>
        <dbReference type="ARBA" id="ARBA00022801"/>
    </source>
</evidence>
<dbReference type="PANTHER" id="PTHR43731:SF14">
    <property type="entry name" value="PRESENILIN-ASSOCIATED RHOMBOID-LIKE PROTEIN, MITOCHONDRIAL"/>
    <property type="match status" value="1"/>
</dbReference>
<keyword evidence="10" id="KW-1185">Reference proteome</keyword>
<feature type="transmembrane region" description="Helical" evidence="7">
    <location>
        <begin position="186"/>
        <end position="207"/>
    </location>
</feature>
<dbReference type="RefSeq" id="WP_009055310.1">
    <property type="nucleotide sequence ID" value="NZ_AJYA01000024.1"/>
</dbReference>
<feature type="domain" description="Peptidase S54 rhomboid" evidence="8">
    <location>
        <begin position="48"/>
        <end position="103"/>
    </location>
</feature>
<dbReference type="Gene3D" id="1.20.1540.10">
    <property type="entry name" value="Rhomboid-like"/>
    <property type="match status" value="1"/>
</dbReference>
<dbReference type="AlphaFoldDB" id="I5C2B0"/>
<name>I5C2B0_9BACT</name>
<reference evidence="9 10" key="1">
    <citation type="submission" date="2012-05" db="EMBL/GenBank/DDBJ databases">
        <title>Genome sequence of Nitritalea halalkaliphila LW7.</title>
        <authorList>
            <person name="Jangir P.K."/>
            <person name="Singh A."/>
            <person name="Shivaji S."/>
            <person name="Sharma R."/>
        </authorList>
    </citation>
    <scope>NUCLEOTIDE SEQUENCE [LARGE SCALE GENOMIC DNA]</scope>
    <source>
        <strain evidence="9 10">LW7</strain>
    </source>
</reference>
<evidence type="ECO:0000256" key="3">
    <source>
        <dbReference type="ARBA" id="ARBA00022692"/>
    </source>
</evidence>
<comment type="similarity">
    <text evidence="2">Belongs to the peptidase S54 family.</text>
</comment>
<evidence type="ECO:0000256" key="6">
    <source>
        <dbReference type="ARBA" id="ARBA00023136"/>
    </source>
</evidence>
<comment type="subcellular location">
    <subcellularLocation>
        <location evidence="1">Membrane</location>
        <topology evidence="1">Multi-pass membrane protein</topology>
    </subcellularLocation>
</comment>
<keyword evidence="3 7" id="KW-0812">Transmembrane</keyword>
<evidence type="ECO:0000256" key="5">
    <source>
        <dbReference type="ARBA" id="ARBA00022989"/>
    </source>
</evidence>
<sequence>MFNNLTPTVKSLLLITIGSFLVVSFILPELQAILALYYIQSPRFIPTQYISYMFMHADGWHLFSNMLGLFVFGPLLEQSLGPKRLLTLWMVCGVGSGLLYSGYTSFKVHRMDQKIEAFTADPDPDRLVAFVRDYPHLYRSTVYDFIDDYERATGEERKNLERQAVRDMQGARNNQVNVPMVGASGALFGILIAFAMLFPNLQLFLLIPPMPVRAKYLVLFYSLYTVYNLLNRNPYDNVAHFAHLAGLLIGAVMIIYWKRNSGIRY</sequence>
<evidence type="ECO:0000256" key="7">
    <source>
        <dbReference type="SAM" id="Phobius"/>
    </source>
</evidence>
<dbReference type="PATRIC" id="fig|1189621.3.peg.2357"/>
<keyword evidence="6 7" id="KW-0472">Membrane</keyword>
<feature type="transmembrane region" description="Helical" evidence="7">
    <location>
        <begin position="85"/>
        <end position="103"/>
    </location>
</feature>
<dbReference type="STRING" id="1189621.A3SI_11314"/>
<dbReference type="Pfam" id="PF01694">
    <property type="entry name" value="Rhomboid"/>
    <property type="match status" value="2"/>
</dbReference>
<gene>
    <name evidence="9" type="ORF">A3SI_11314</name>
</gene>
<keyword evidence="4" id="KW-0378">Hydrolase</keyword>
<dbReference type="GO" id="GO:0004252">
    <property type="term" value="F:serine-type endopeptidase activity"/>
    <property type="evidence" value="ECO:0007669"/>
    <property type="project" value="InterPro"/>
</dbReference>
<organism evidence="9 10">
    <name type="scientific">Nitritalea halalkaliphila LW7</name>
    <dbReference type="NCBI Taxonomy" id="1189621"/>
    <lineage>
        <taxon>Bacteria</taxon>
        <taxon>Pseudomonadati</taxon>
        <taxon>Bacteroidota</taxon>
        <taxon>Cytophagia</taxon>
        <taxon>Cytophagales</taxon>
        <taxon>Cyclobacteriaceae</taxon>
        <taxon>Nitritalea</taxon>
    </lineage>
</organism>
<feature type="transmembrane region" description="Helical" evidence="7">
    <location>
        <begin position="237"/>
        <end position="257"/>
    </location>
</feature>
<feature type="domain" description="Peptidase S54 rhomboid" evidence="8">
    <location>
        <begin position="175"/>
        <end position="256"/>
    </location>
</feature>
<dbReference type="EMBL" id="AJYA01000024">
    <property type="protein sequence ID" value="EIM75962.1"/>
    <property type="molecule type" value="Genomic_DNA"/>
</dbReference>
<accession>I5C2B0</accession>
<evidence type="ECO:0000256" key="2">
    <source>
        <dbReference type="ARBA" id="ARBA00009045"/>
    </source>
</evidence>
<feature type="transmembrane region" description="Helical" evidence="7">
    <location>
        <begin position="59"/>
        <end position="76"/>
    </location>
</feature>
<dbReference type="InterPro" id="IPR050925">
    <property type="entry name" value="Rhomboid_protease_S54"/>
</dbReference>
<evidence type="ECO:0000256" key="1">
    <source>
        <dbReference type="ARBA" id="ARBA00004141"/>
    </source>
</evidence>
<dbReference type="InterPro" id="IPR022764">
    <property type="entry name" value="Peptidase_S54_rhomboid_dom"/>
</dbReference>